<name>A0ABS5VC53_9MICO</name>
<evidence type="ECO:0000256" key="1">
    <source>
        <dbReference type="SAM" id="MobiDB-lite"/>
    </source>
</evidence>
<evidence type="ECO:0000313" key="3">
    <source>
        <dbReference type="Proteomes" id="UP001519641"/>
    </source>
</evidence>
<evidence type="ECO:0000313" key="2">
    <source>
        <dbReference type="EMBL" id="MBT1587017.1"/>
    </source>
</evidence>
<dbReference type="InterPro" id="IPR007922">
    <property type="entry name" value="DciA-like"/>
</dbReference>
<dbReference type="PANTHER" id="PTHR36456:SF1">
    <property type="entry name" value="UPF0232 PROTEIN SCO3875"/>
    <property type="match status" value="1"/>
</dbReference>
<dbReference type="EMBL" id="JAHEWS010000004">
    <property type="protein sequence ID" value="MBT1587017.1"/>
    <property type="molecule type" value="Genomic_DNA"/>
</dbReference>
<reference evidence="2 3" key="1">
    <citation type="submission" date="2021-05" db="EMBL/GenBank/DDBJ databases">
        <title>Whole genome sequence of Curtobacterium flaccumfaciens pv. flaccumfaciens strain CFBP 8819.</title>
        <authorList>
            <person name="Osdaghi E."/>
            <person name="Taghouti G."/>
            <person name="Portier P."/>
            <person name="Fazliarab A."/>
            <person name="Taghavi S.M."/>
            <person name="Briand M."/>
            <person name="Le-Saux M."/>
            <person name="Jacques M.-A."/>
        </authorList>
    </citation>
    <scope>NUCLEOTIDE SEQUENCE [LARGE SCALE GENOMIC DNA]</scope>
    <source>
        <strain evidence="2 3">CFBP 8819</strain>
    </source>
</reference>
<gene>
    <name evidence="2" type="ORF">KK097_04230</name>
</gene>
<accession>A0ABS5VC53</accession>
<protein>
    <submittedName>
        <fullName evidence="2">DUF721 domain-containing protein</fullName>
    </submittedName>
</protein>
<dbReference type="Proteomes" id="UP001519641">
    <property type="component" value="Unassembled WGS sequence"/>
</dbReference>
<feature type="region of interest" description="Disordered" evidence="1">
    <location>
        <begin position="25"/>
        <end position="48"/>
    </location>
</feature>
<keyword evidence="3" id="KW-1185">Reference proteome</keyword>
<sequence>MPKPRKPTEPSQVYRHLRAVFGDPSKRGVDARRRRSREFDADTVPYGRGREPRGLGDVVGSLAAELGWTEPLAQSEIFTDWAEVVGEENARHSRPVEIKDGLLFIKCDTTSWATQLRNLKVSITTTISERYPMAGVESIRVDGPYAPSWKHGLKTVQGRGPRDTYG</sequence>
<dbReference type="Pfam" id="PF05258">
    <property type="entry name" value="DciA"/>
    <property type="match status" value="1"/>
</dbReference>
<comment type="caution">
    <text evidence="2">The sequence shown here is derived from an EMBL/GenBank/DDBJ whole genome shotgun (WGS) entry which is preliminary data.</text>
</comment>
<organism evidence="2 3">
    <name type="scientific">Curtobacterium aurantiacum</name>
    <dbReference type="NCBI Taxonomy" id="3236919"/>
    <lineage>
        <taxon>Bacteria</taxon>
        <taxon>Bacillati</taxon>
        <taxon>Actinomycetota</taxon>
        <taxon>Actinomycetes</taxon>
        <taxon>Micrococcales</taxon>
        <taxon>Microbacteriaceae</taxon>
        <taxon>Curtobacterium</taxon>
    </lineage>
</organism>
<dbReference type="PANTHER" id="PTHR36456">
    <property type="entry name" value="UPF0232 PROTEIN SCO3875"/>
    <property type="match status" value="1"/>
</dbReference>
<proteinExistence type="predicted"/>
<dbReference type="RefSeq" id="WP_214529249.1">
    <property type="nucleotide sequence ID" value="NZ_JAHEWN010000005.1"/>
</dbReference>